<organism evidence="4 5">
    <name type="scientific">Schistosoma rodhaini</name>
    <dbReference type="NCBI Taxonomy" id="6188"/>
    <lineage>
        <taxon>Eukaryota</taxon>
        <taxon>Metazoa</taxon>
        <taxon>Spiralia</taxon>
        <taxon>Lophotrochozoa</taxon>
        <taxon>Platyhelminthes</taxon>
        <taxon>Trematoda</taxon>
        <taxon>Digenea</taxon>
        <taxon>Strigeidida</taxon>
        <taxon>Schistosomatoidea</taxon>
        <taxon>Schistosomatidae</taxon>
        <taxon>Schistosoma</taxon>
    </lineage>
</organism>
<dbReference type="PROSITE" id="PS51450">
    <property type="entry name" value="LRR"/>
    <property type="match status" value="7"/>
</dbReference>
<evidence type="ECO:0000256" key="2">
    <source>
        <dbReference type="ARBA" id="ARBA00022737"/>
    </source>
</evidence>
<reference evidence="4" key="1">
    <citation type="submission" date="2022-06" db="EMBL/GenBank/DDBJ databases">
        <authorList>
            <person name="Berger JAMES D."/>
            <person name="Berger JAMES D."/>
        </authorList>
    </citation>
    <scope>NUCLEOTIDE SEQUENCE [LARGE SCALE GENOMIC DNA]</scope>
</reference>
<dbReference type="Proteomes" id="UP000050792">
    <property type="component" value="Unassembled WGS sequence"/>
</dbReference>
<reference evidence="5" key="2">
    <citation type="submission" date="2023-11" db="UniProtKB">
        <authorList>
            <consortium name="WormBaseParasite"/>
        </authorList>
    </citation>
    <scope>IDENTIFICATION</scope>
</reference>
<dbReference type="Gene3D" id="3.80.10.10">
    <property type="entry name" value="Ribonuclease Inhibitor"/>
    <property type="match status" value="3"/>
</dbReference>
<feature type="compositionally biased region" description="Low complexity" evidence="3">
    <location>
        <begin position="67"/>
        <end position="76"/>
    </location>
</feature>
<evidence type="ECO:0000313" key="5">
    <source>
        <dbReference type="WBParaSite" id="SRDH1_25460.1"/>
    </source>
</evidence>
<dbReference type="WBParaSite" id="SRDH1_25460.1">
    <property type="protein sequence ID" value="SRDH1_25460.1"/>
    <property type="gene ID" value="SRDH1_25460"/>
</dbReference>
<evidence type="ECO:0000313" key="4">
    <source>
        <dbReference type="Proteomes" id="UP000050792"/>
    </source>
</evidence>
<evidence type="ECO:0000256" key="3">
    <source>
        <dbReference type="SAM" id="MobiDB-lite"/>
    </source>
</evidence>
<evidence type="ECO:0000256" key="1">
    <source>
        <dbReference type="ARBA" id="ARBA00022614"/>
    </source>
</evidence>
<evidence type="ECO:0008006" key="6">
    <source>
        <dbReference type="Google" id="ProtNLM"/>
    </source>
</evidence>
<keyword evidence="2" id="KW-0677">Repeat</keyword>
<sequence>MIDGFQANKLKRPTNRYLSTNLNNYKKTPTQLNCSVESSLSCTQKNKSSEQVNEDVNKTSNHHHHQQQLQRQKLNSCSLPRSSLSLSSSSSLSSFTLKGSRDSIKLRNTATKLTATNLCSKDTLMKNNEKDSNKSSKNNYDLLNAEDILSSEMSTVFMKDDSVKKQTILCYEQMNLKTCPIIDSNEICHFLSLQYNQIHRIVHLHHLTKLVYLNISNNQLTTMNGLETLYSLRILLLGNNQIKQICALNNLYNLNVLDLNHNQIQIIENLTHLKKLYCLNLSFNYITTVNGLSGLISLTELNLKHNNILLIEPIDNVPKLIWIFLSFNHIKSWSQISGLTNLNLCAQVTLDGNPIVFDPTYRKMISSDKRFFKDNTTVYPLKPNPSKPINKMNMDEQGLLKRNVPISFLLENKQHFPDEQQLTTTTTNIIHELLNYFKENEQHDSILRANSVDNSINSSTENLTELMNHNDSTLSRNEQNLAYLPNNLSNLIQSNLSLWSIHSDLQYFSPTSTINQMKEGEDNWTEEVTNVNVEINSSDNSNNMVGYSSIGTLTDESILFPLFPSTKNNLLKFKYYLKGLTHLVLEGIPSTIVFKVDDDDNDDYVHKLSNVIGNDSKFEKQTNESTEHTINFDCFSSLVNHLQYVQSNNNINDNNNAIISKDDEDEDNEIERKESNHSLKLLNFNRIVKLTIRNVNWNEFINCISKLHELLPQLKELNLENNQLKYLHQVTDLIDFEYLTALHITGSNGNPIVEQSGQLWRPFIIWSLADSLNLTFLDGKLIKPNEVNESKNLFSLFYERIKMRNSYCTTSNQSFYKRLETVNNISNMMNNKIPMSDANIDDSGLRLVNSISSPTLPRTVLNSHNNNNINNNNRNIDATMATTSVHTTSTLVNCSRFVEQQNILLTKKELNNDNEVTRDNSVDSLRRSSSNKFKINGSSINGFKQNQSSIHNISPALKQVNKSENFENGLQSNEGKLSIQNQLLKNWPSILKRLIHQAITDNHIATNKL</sequence>
<name>A0AA85EVL5_9TREM</name>
<dbReference type="InterPro" id="IPR001611">
    <property type="entry name" value="Leu-rich_rpt"/>
</dbReference>
<dbReference type="InterPro" id="IPR032675">
    <property type="entry name" value="LRR_dom_sf"/>
</dbReference>
<dbReference type="PANTHER" id="PTHR15454">
    <property type="entry name" value="NISCHARIN RELATED"/>
    <property type="match status" value="1"/>
</dbReference>
<proteinExistence type="predicted"/>
<dbReference type="InterPro" id="IPR003591">
    <property type="entry name" value="Leu-rich_rpt_typical-subtyp"/>
</dbReference>
<dbReference type="AlphaFoldDB" id="A0AA85EVL5"/>
<feature type="region of interest" description="Disordered" evidence="3">
    <location>
        <begin position="45"/>
        <end position="76"/>
    </location>
</feature>
<dbReference type="SMART" id="SM00365">
    <property type="entry name" value="LRR_SD22"/>
    <property type="match status" value="6"/>
</dbReference>
<accession>A0AA85EVL5</accession>
<dbReference type="PANTHER" id="PTHR15454:SF56">
    <property type="entry name" value="PROTEIN PHOSPHATASE 1 REGULATORY SUBUNIT 7-RELATED"/>
    <property type="match status" value="1"/>
</dbReference>
<keyword evidence="1" id="KW-0433">Leucine-rich repeat</keyword>
<protein>
    <recommendedName>
        <fullName evidence="6">Leucine-rich repeat-containing protein 49</fullName>
    </recommendedName>
</protein>
<keyword evidence="4" id="KW-1185">Reference proteome</keyword>
<dbReference type="GO" id="GO:0005737">
    <property type="term" value="C:cytoplasm"/>
    <property type="evidence" value="ECO:0007669"/>
    <property type="project" value="TreeGrafter"/>
</dbReference>
<dbReference type="SMART" id="SM00369">
    <property type="entry name" value="LRR_TYP"/>
    <property type="match status" value="5"/>
</dbReference>
<dbReference type="SUPFAM" id="SSF52058">
    <property type="entry name" value="L domain-like"/>
    <property type="match status" value="2"/>
</dbReference>